<dbReference type="InterPro" id="IPR036390">
    <property type="entry name" value="WH_DNA-bd_sf"/>
</dbReference>
<evidence type="ECO:0000313" key="5">
    <source>
        <dbReference type="EMBL" id="MBE1505643.1"/>
    </source>
</evidence>
<keyword evidence="6" id="KW-1185">Reference proteome</keyword>
<gene>
    <name evidence="5" type="ORF">H4W29_002824</name>
</gene>
<dbReference type="PANTHER" id="PTHR42756:SF1">
    <property type="entry name" value="TRANSCRIPTIONAL REPRESSOR OF EMRAB OPERON"/>
    <property type="match status" value="1"/>
</dbReference>
<dbReference type="InterPro" id="IPR036388">
    <property type="entry name" value="WH-like_DNA-bd_sf"/>
</dbReference>
<keyword evidence="1" id="KW-0805">Transcription regulation</keyword>
<protein>
    <submittedName>
        <fullName evidence="5">DNA-binding MarR family transcriptional regulator</fullName>
    </submittedName>
</protein>
<comment type="caution">
    <text evidence="5">The sequence shown here is derived from an EMBL/GenBank/DDBJ whole genome shotgun (WGS) entry which is preliminary data.</text>
</comment>
<keyword evidence="2 5" id="KW-0238">DNA-binding</keyword>
<dbReference type="SUPFAM" id="SSF46785">
    <property type="entry name" value="Winged helix' DNA-binding domain"/>
    <property type="match status" value="1"/>
</dbReference>
<accession>A0ABR9IR78</accession>
<evidence type="ECO:0000259" key="4">
    <source>
        <dbReference type="PROSITE" id="PS50995"/>
    </source>
</evidence>
<dbReference type="GO" id="GO:0003677">
    <property type="term" value="F:DNA binding"/>
    <property type="evidence" value="ECO:0007669"/>
    <property type="project" value="UniProtKB-KW"/>
</dbReference>
<dbReference type="EMBL" id="JADBEC010000001">
    <property type="protein sequence ID" value="MBE1505643.1"/>
    <property type="molecule type" value="Genomic_DNA"/>
</dbReference>
<dbReference type="RefSeq" id="WP_192729467.1">
    <property type="nucleotide sequence ID" value="NZ_BAAAVL010000009.1"/>
</dbReference>
<organism evidence="5 6">
    <name type="scientific">Rhizobium viscosum</name>
    <name type="common">Arthrobacter viscosus</name>
    <dbReference type="NCBI Taxonomy" id="1673"/>
    <lineage>
        <taxon>Bacteria</taxon>
        <taxon>Pseudomonadati</taxon>
        <taxon>Pseudomonadota</taxon>
        <taxon>Alphaproteobacteria</taxon>
        <taxon>Hyphomicrobiales</taxon>
        <taxon>Rhizobiaceae</taxon>
        <taxon>Rhizobium/Agrobacterium group</taxon>
        <taxon>Rhizobium</taxon>
    </lineage>
</organism>
<feature type="domain" description="HTH marR-type" evidence="4">
    <location>
        <begin position="4"/>
        <end position="136"/>
    </location>
</feature>
<dbReference type="PROSITE" id="PS50995">
    <property type="entry name" value="HTH_MARR_2"/>
    <property type="match status" value="1"/>
</dbReference>
<dbReference type="SMART" id="SM00347">
    <property type="entry name" value="HTH_MARR"/>
    <property type="match status" value="1"/>
</dbReference>
<dbReference type="InterPro" id="IPR000835">
    <property type="entry name" value="HTH_MarR-typ"/>
</dbReference>
<reference evidence="5 6" key="1">
    <citation type="submission" date="2020-10" db="EMBL/GenBank/DDBJ databases">
        <title>Sequencing the genomes of 1000 actinobacteria strains.</title>
        <authorList>
            <person name="Klenk H.-P."/>
        </authorList>
    </citation>
    <scope>NUCLEOTIDE SEQUENCE [LARGE SCALE GENOMIC DNA]</scope>
    <source>
        <strain evidence="5 6">DSM 7307</strain>
    </source>
</reference>
<keyword evidence="3" id="KW-0804">Transcription</keyword>
<dbReference type="Pfam" id="PF12802">
    <property type="entry name" value="MarR_2"/>
    <property type="match status" value="1"/>
</dbReference>
<evidence type="ECO:0000256" key="2">
    <source>
        <dbReference type="ARBA" id="ARBA00023125"/>
    </source>
</evidence>
<evidence type="ECO:0000256" key="1">
    <source>
        <dbReference type="ARBA" id="ARBA00023015"/>
    </source>
</evidence>
<dbReference type="PRINTS" id="PR00598">
    <property type="entry name" value="HTHMARR"/>
</dbReference>
<sequence length="154" mass="17753">MTNNPTLGFLLHDVARLLRKRFEQRAKDLGLTRSQWQTLAYLANNEGIHQSGLAEILEIEPITLVRILDKLAERGLIERRQHPTDRRIWLLYMREAAHPILAEMREIGDVTRGEALESVTPEQREQLFHVLSVMKTNLVQACRSPIAENETKHG</sequence>
<proteinExistence type="predicted"/>
<evidence type="ECO:0000256" key="3">
    <source>
        <dbReference type="ARBA" id="ARBA00023163"/>
    </source>
</evidence>
<dbReference type="Proteomes" id="UP000620262">
    <property type="component" value="Unassembled WGS sequence"/>
</dbReference>
<dbReference type="PANTHER" id="PTHR42756">
    <property type="entry name" value="TRANSCRIPTIONAL REGULATOR, MARR"/>
    <property type="match status" value="1"/>
</dbReference>
<evidence type="ECO:0000313" key="6">
    <source>
        <dbReference type="Proteomes" id="UP000620262"/>
    </source>
</evidence>
<name>A0ABR9IR78_RHIVS</name>
<dbReference type="Gene3D" id="1.10.10.10">
    <property type="entry name" value="Winged helix-like DNA-binding domain superfamily/Winged helix DNA-binding domain"/>
    <property type="match status" value="1"/>
</dbReference>